<feature type="region of interest" description="Disordered" evidence="1">
    <location>
        <begin position="295"/>
        <end position="353"/>
    </location>
</feature>
<protein>
    <recommendedName>
        <fullName evidence="4">Type VII secretion system (Wss) protein ESAT-6</fullName>
    </recommendedName>
</protein>
<reference evidence="2 3" key="1">
    <citation type="submission" date="2019-03" db="EMBL/GenBank/DDBJ databases">
        <title>Genomic Encyclopedia of Type Strains, Phase IV (KMG-IV): sequencing the most valuable type-strain genomes for metagenomic binning, comparative biology and taxonomic classification.</title>
        <authorList>
            <person name="Goeker M."/>
        </authorList>
    </citation>
    <scope>NUCLEOTIDE SEQUENCE [LARGE SCALE GENOMIC DNA]</scope>
    <source>
        <strain evidence="2 3">DSM 44496</strain>
    </source>
</reference>
<evidence type="ECO:0000256" key="1">
    <source>
        <dbReference type="SAM" id="MobiDB-lite"/>
    </source>
</evidence>
<evidence type="ECO:0000313" key="2">
    <source>
        <dbReference type="EMBL" id="TDP42270.1"/>
    </source>
</evidence>
<organism evidence="2 3">
    <name type="scientific">Nocardia ignorata</name>
    <dbReference type="NCBI Taxonomy" id="145285"/>
    <lineage>
        <taxon>Bacteria</taxon>
        <taxon>Bacillati</taxon>
        <taxon>Actinomycetota</taxon>
        <taxon>Actinomycetes</taxon>
        <taxon>Mycobacteriales</taxon>
        <taxon>Nocardiaceae</taxon>
        <taxon>Nocardia</taxon>
    </lineage>
</organism>
<evidence type="ECO:0008006" key="4">
    <source>
        <dbReference type="Google" id="ProtNLM"/>
    </source>
</evidence>
<dbReference type="InterPro" id="IPR038332">
    <property type="entry name" value="PPE_sf"/>
</dbReference>
<feature type="region of interest" description="Disordered" evidence="1">
    <location>
        <begin position="374"/>
        <end position="393"/>
    </location>
</feature>
<dbReference type="AlphaFoldDB" id="A0A4R6PVU2"/>
<evidence type="ECO:0000313" key="3">
    <source>
        <dbReference type="Proteomes" id="UP000295087"/>
    </source>
</evidence>
<keyword evidence="3" id="KW-1185">Reference proteome</keyword>
<name>A0A4R6PVU2_NOCIG</name>
<dbReference type="Gene3D" id="1.20.1260.20">
    <property type="entry name" value="PPE superfamily"/>
    <property type="match status" value="1"/>
</dbReference>
<comment type="caution">
    <text evidence="2">The sequence shown here is derived from an EMBL/GenBank/DDBJ whole genome shotgun (WGS) entry which is preliminary data.</text>
</comment>
<sequence length="437" mass="42775">MDMRSISGAPGTDPDYVAVVEVFDSLSHSEIHTAVQQLDPAALSSGGQLYLTAATAVGDEVDNAHAEIRAAIADGWRGSAARSAVDALRTFEQVGRQIADVLTAVGVRLCQAGDAAESIRAAVAEPAAAQPDPDGALLDPQQATDNATISREAENARLDAVRAMETIYAGAFVPTGSGVPAFGEISSGTTDVEVGGALGAVPSSVVTAVSGEGSDVAVTDTAAGSAVGDAVGGSTADGSGAVVSPASVSSSTASTSLFTGGSAAVAPAATASGTGTSSALSGAGGSVAANGVPVAGPVPAGTLGRTGKRANASRKESGSPATQAASLGESGSPATRSASSEDVRQDPTVAGGEAAAGMSAGAIGGLMGGAMVAADHTRAPGGPRPPAQPDIEDDDDEFLRFLEEEPTFLEPADEVNPLIGKLEPTSPAVLGEWTEQE</sequence>
<gene>
    <name evidence="2" type="ORF">DFR75_1011380</name>
</gene>
<accession>A0A4R6PVU2</accession>
<proteinExistence type="predicted"/>
<feature type="region of interest" description="Disordered" evidence="1">
    <location>
        <begin position="418"/>
        <end position="437"/>
    </location>
</feature>
<dbReference type="Proteomes" id="UP000295087">
    <property type="component" value="Unassembled WGS sequence"/>
</dbReference>
<dbReference type="EMBL" id="SNXK01000001">
    <property type="protein sequence ID" value="TDP42270.1"/>
    <property type="molecule type" value="Genomic_DNA"/>
</dbReference>